<evidence type="ECO:0000259" key="1">
    <source>
        <dbReference type="SMART" id="SM00047"/>
    </source>
</evidence>
<dbReference type="GO" id="GO:0004040">
    <property type="term" value="F:amidase activity"/>
    <property type="evidence" value="ECO:0007669"/>
    <property type="project" value="InterPro"/>
</dbReference>
<feature type="domain" description="Mannosyl-glycoprotein endo-beta-N-acetylglucosamidase-like" evidence="1">
    <location>
        <begin position="97"/>
        <end position="248"/>
    </location>
</feature>
<protein>
    <submittedName>
        <fullName evidence="2">Bax protein</fullName>
    </submittedName>
</protein>
<dbReference type="InterPro" id="IPR002901">
    <property type="entry name" value="MGlyc_endo_b_GlcNAc-like_dom"/>
</dbReference>
<sequence>MKPLLLLISSLLIAACTPQSDESDSPKTLINRDVNLPDFSVYNDVNEKKAAFFGYLLPLIEQANLDVQAEREEMMAMEKRQPLDRKDKNRLKELVLKYKVDESLPAKEKIQILLNQVNVVPPSLVLAQAANESAWGTSRFAVEGNNLFGQWCFRKGCGLVPEARGDDANHEVAAFETPFRSISSYIRNLNRHPSYQELREKRNQLLTDQGYATGEQLAEGLMHYSERGEEYVNEIQAMIRYNKLNRYDPKNPES</sequence>
<name>A0A160TA54_9ZZZZ</name>
<dbReference type="SMART" id="SM00047">
    <property type="entry name" value="LYZ2"/>
    <property type="match status" value="1"/>
</dbReference>
<dbReference type="PANTHER" id="PTHR40572">
    <property type="entry name" value="PROTEIN BAX"/>
    <property type="match status" value="1"/>
</dbReference>
<dbReference type="EMBL" id="CZQC01000036">
    <property type="protein sequence ID" value="CUS41145.1"/>
    <property type="molecule type" value="Genomic_DNA"/>
</dbReference>
<accession>A0A160TA54</accession>
<proteinExistence type="predicted"/>
<organism evidence="2">
    <name type="scientific">hydrothermal vent metagenome</name>
    <dbReference type="NCBI Taxonomy" id="652676"/>
    <lineage>
        <taxon>unclassified sequences</taxon>
        <taxon>metagenomes</taxon>
        <taxon>ecological metagenomes</taxon>
    </lineage>
</organism>
<dbReference type="PANTHER" id="PTHR40572:SF1">
    <property type="entry name" value="PROTEIN BAX"/>
    <property type="match status" value="1"/>
</dbReference>
<evidence type="ECO:0000313" key="2">
    <source>
        <dbReference type="EMBL" id="CUS41145.1"/>
    </source>
</evidence>
<dbReference type="Pfam" id="PF01832">
    <property type="entry name" value="Glucosaminidase"/>
    <property type="match status" value="1"/>
</dbReference>
<dbReference type="AlphaFoldDB" id="A0A160TA54"/>
<dbReference type="InterPro" id="IPR053195">
    <property type="entry name" value="Bax-like"/>
</dbReference>
<dbReference type="Gene3D" id="1.10.530.10">
    <property type="match status" value="1"/>
</dbReference>
<dbReference type="PROSITE" id="PS51257">
    <property type="entry name" value="PROKAR_LIPOPROTEIN"/>
    <property type="match status" value="1"/>
</dbReference>
<reference evidence="2" key="1">
    <citation type="submission" date="2015-10" db="EMBL/GenBank/DDBJ databases">
        <authorList>
            <person name="Gilbert D.G."/>
        </authorList>
    </citation>
    <scope>NUCLEOTIDE SEQUENCE</scope>
</reference>
<gene>
    <name evidence="2" type="ORF">MGWOODY_Tha704</name>
</gene>